<name>A0AAN7Z334_9PEZI</name>
<sequence length="73" mass="7631">MSITLSTVQKVPVRPQPAEQCTNRGRAFASDSGSSHQLIVAGCSALTEAVTAFESTGSADLCITFANSTRAKR</sequence>
<protein>
    <submittedName>
        <fullName evidence="1">Uncharacterized protein</fullName>
    </submittedName>
</protein>
<comment type="caution">
    <text evidence="1">The sequence shown here is derived from an EMBL/GenBank/DDBJ whole genome shotgun (WGS) entry which is preliminary data.</text>
</comment>
<dbReference type="Proteomes" id="UP001305414">
    <property type="component" value="Unassembled WGS sequence"/>
</dbReference>
<keyword evidence="2" id="KW-1185">Reference proteome</keyword>
<organism evidence="1 2">
    <name type="scientific">Xylaria bambusicola</name>
    <dbReference type="NCBI Taxonomy" id="326684"/>
    <lineage>
        <taxon>Eukaryota</taxon>
        <taxon>Fungi</taxon>
        <taxon>Dikarya</taxon>
        <taxon>Ascomycota</taxon>
        <taxon>Pezizomycotina</taxon>
        <taxon>Sordariomycetes</taxon>
        <taxon>Xylariomycetidae</taxon>
        <taxon>Xylariales</taxon>
        <taxon>Xylariaceae</taxon>
        <taxon>Xylaria</taxon>
    </lineage>
</organism>
<gene>
    <name evidence="1" type="ORF">RRF57_010817</name>
</gene>
<dbReference type="EMBL" id="JAWHQM010000048">
    <property type="protein sequence ID" value="KAK5635105.1"/>
    <property type="molecule type" value="Genomic_DNA"/>
</dbReference>
<evidence type="ECO:0000313" key="1">
    <source>
        <dbReference type="EMBL" id="KAK5635105.1"/>
    </source>
</evidence>
<proteinExistence type="predicted"/>
<evidence type="ECO:0000313" key="2">
    <source>
        <dbReference type="Proteomes" id="UP001305414"/>
    </source>
</evidence>
<accession>A0AAN7Z334</accession>
<dbReference type="AlphaFoldDB" id="A0AAN7Z334"/>
<reference evidence="1 2" key="1">
    <citation type="submission" date="2023-10" db="EMBL/GenBank/DDBJ databases">
        <title>Draft genome sequence of Xylaria bambusicola isolate GMP-LS, the root and basal stem rot pathogen of sugarcane in Indonesia.</title>
        <authorList>
            <person name="Selvaraj P."/>
            <person name="Muralishankar V."/>
            <person name="Muruganantham S."/>
            <person name="Sp S."/>
            <person name="Haryani S."/>
            <person name="Lau K.J.X."/>
            <person name="Naqvi N.I."/>
        </authorList>
    </citation>
    <scope>NUCLEOTIDE SEQUENCE [LARGE SCALE GENOMIC DNA]</scope>
    <source>
        <strain evidence="1">GMP-LS</strain>
    </source>
</reference>